<keyword evidence="7" id="KW-0479">Metal-binding</keyword>
<dbReference type="PANTHER" id="PTHR31803:SF3">
    <property type="entry name" value="ALTERNATIVE OXIDASE"/>
    <property type="match status" value="1"/>
</dbReference>
<sequence>MLQTVVADVMANFSPRPDTRNMRNLFFSFLRSVADGGRSTPVHSVQKGAPTIQLPPVNDLENDALSFVEHFGLDEECFRQLLAQPPDIARSVMAGFQPRQDTQNPQGLFISYLRSVAAASKGSKGGAKGGAKGSAKGSALSPIGAFGSWPRSTQPIAVRAAPYDRPPAPQAQGKGPRGVPRAFVTSVSEEELLDFALAWQLDQGCLDFLQTQDAETQRFVVNNFQPKEGTANISGLFMSYVNSLVRAGKGGKGMHEFYRDAANVARAAVLAAPLFLEHWIRLAIVLSHPALEMPREAGMLVRQAMLLNDTHYCLRGLERMLLPSIREAGTWGPPETNLLERALGGANATRRATSTSREAVLWGRMMRRAQRRCGSPEAAASKEGFKSWMLYEALLRRRGWLIAALGVCLHLEELYLADGRPEALRALGEAVRQVRKCRDPLESLLFHSHAGFWGADLYAADFEHKAPSAKELLSEDWLREQEAATYEGGRDLVAGHMQTLAFSYSSVYRTMVVSGTAMAAKRVLPTSVTRLDSTTAENVARRASEHTFNRPWERLEECSRCSQRPQHAAERLPLGKATPVKVFPMVTNAERNRAEIASLRHEISSLLQTNGQLHQHLGQLNSFLPDSSVAANSQGGASAEANLRRSWDNSEAPRPCGHMRSDPGASCLSSPRGAAALASLLRERDDLQQRLQATELARCAAQQRRATAEAALRRCTEDLEWQRKRIAAQEAGEDQPFGEAELLRKQLREAQDKIAELDVILSARSERVRANERDYAEARVEFDALSVANDAIQKELEATRSRIASEQQGCQAAESELSEFQARMRAEEVEFAAEVETLGSRRSSLETSLRESSANLADMEAEVSAARAQSLGLRAQLEVLQAARDEIVSQEHQATVQQRAETVFGIFQETLQSMAFSRRTWLTLCSLTFAQGVENATCGADGSFDPNSLLQTVHKGRHLSKDCEVGAHVTCPGSDVSCAGNQCCPPVQPGGPSEICPSAAPDFHGCGNPVKVEDCTGATTAPIPVSRRRTPPAPAPAPSPSPDTAASLTMRIVNKEWSDGVVFCRGPPDALSTVYLDAALTQSVQNSPLVDCSEGTGNDQYGSGVPDLTTLCMGLKKGESIDLFFGEGGNWPSGTCWFQDIASNQQHSLSMGPQYQSQVEFTITTVVSWDLTSVEGVSGGVTMNYTDGSGKKTDVVALPGKFTGSLLKIQPAPGIGFPTVLADKHVYGECNCPVFSPDDPSCNTDACYTGCPGSLADNPCGQHRCRQWYAKSYETSESYCGWLYANNAETYCWAMDEWKCIDATCGYGAADQPSEDCSTVLGNPDFPANTYSCGHIKNQPAYPSGVWWTHAVGCNDKLVQGVPTNPILPRAGGVIDISFDNLPWLHVERLEAKAESLAAEALDLSHRHEQAKVSFQEVQESQTQKGNESKPVDEDALSSARLAAAERCRRARDEVAEAEQRLGERLRRLGAVRQQKLQLVMSCNGKASPPQLYTKSADCAMLRCAPAMKRAAQAAGVGRLQAIRATAGFTHRAPLAPLHPICANLGPGRWHSTATQSQSHDATILNPPVANVKLNPERPPSHEFHRHSTRYSRSSREVLEALDKDWMDQPHYEPVTWQDRVALRMVKTLRKASDAYFKDRLLDRACMLETIAAVLGFVAGMIHHMRSLRRLVHCNWIKPTMDEAENERMHLMTFMELAKQRWHQRVLVVCGQGVFFAAYTIFYVVTPRIAHRFVGYLEEEAVHTYTEMLKMVDEGKIENVPAPKVAIQYWNLPEDATLRDVILVVRADEADHRLVNHHMGDLIANAKGKGPVREGCSDYKPCDEFHVDLSIDLGPTIARRKPPAA</sequence>
<keyword evidence="6 15" id="KW-0812">Transmembrane</keyword>
<evidence type="ECO:0000256" key="4">
    <source>
        <dbReference type="ARBA" id="ARBA00022448"/>
    </source>
</evidence>
<dbReference type="Proteomes" id="UP000186817">
    <property type="component" value="Unassembled WGS sequence"/>
</dbReference>
<dbReference type="Gene3D" id="1.20.1260.140">
    <property type="entry name" value="Alternative oxidase"/>
    <property type="match status" value="1"/>
</dbReference>
<keyword evidence="17" id="KW-1185">Reference proteome</keyword>
<dbReference type="EMBL" id="LSRX01000396">
    <property type="protein sequence ID" value="OLP98448.1"/>
    <property type="molecule type" value="Genomic_DNA"/>
</dbReference>
<feature type="region of interest" description="Disordered" evidence="14">
    <location>
        <begin position="1414"/>
        <end position="1436"/>
    </location>
</feature>
<feature type="compositionally biased region" description="Pro residues" evidence="14">
    <location>
        <begin position="1031"/>
        <end position="1041"/>
    </location>
</feature>
<keyword evidence="5" id="KW-0679">Respiratory chain</keyword>
<proteinExistence type="inferred from homology"/>
<dbReference type="GO" id="GO:0009916">
    <property type="term" value="F:alternative oxidase activity"/>
    <property type="evidence" value="ECO:0007669"/>
    <property type="project" value="InterPro"/>
</dbReference>
<evidence type="ECO:0000256" key="9">
    <source>
        <dbReference type="ARBA" id="ARBA00022989"/>
    </source>
</evidence>
<evidence type="ECO:0000256" key="8">
    <source>
        <dbReference type="ARBA" id="ARBA00022982"/>
    </source>
</evidence>
<comment type="similarity">
    <text evidence="3">Belongs to the alternative oxidase family.</text>
</comment>
<dbReference type="InterPro" id="IPR002680">
    <property type="entry name" value="AOX"/>
</dbReference>
<keyword evidence="13" id="KW-0175">Coiled coil</keyword>
<dbReference type="GO" id="GO:0005739">
    <property type="term" value="C:mitochondrion"/>
    <property type="evidence" value="ECO:0007669"/>
    <property type="project" value="TreeGrafter"/>
</dbReference>
<evidence type="ECO:0000256" key="7">
    <source>
        <dbReference type="ARBA" id="ARBA00022723"/>
    </source>
</evidence>
<comment type="cofactor">
    <cofactor evidence="1">
        <name>Fe cation</name>
        <dbReference type="ChEBI" id="CHEBI:24875"/>
    </cofactor>
</comment>
<keyword evidence="8" id="KW-0249">Electron transport</keyword>
<evidence type="ECO:0000313" key="16">
    <source>
        <dbReference type="EMBL" id="OLP98448.1"/>
    </source>
</evidence>
<name>A0A1Q9DTI8_SYMMI</name>
<evidence type="ECO:0000313" key="17">
    <source>
        <dbReference type="Proteomes" id="UP000186817"/>
    </source>
</evidence>
<evidence type="ECO:0000256" key="14">
    <source>
        <dbReference type="SAM" id="MobiDB-lite"/>
    </source>
</evidence>
<dbReference type="GO" id="GO:0016020">
    <property type="term" value="C:membrane"/>
    <property type="evidence" value="ECO:0007669"/>
    <property type="project" value="UniProtKB-SubCell"/>
</dbReference>
<evidence type="ECO:0000256" key="1">
    <source>
        <dbReference type="ARBA" id="ARBA00001962"/>
    </source>
</evidence>
<dbReference type="PANTHER" id="PTHR31803">
    <property type="entry name" value="ALTERNATIVE OXIDASE"/>
    <property type="match status" value="1"/>
</dbReference>
<gene>
    <name evidence="16" type="primary">AOX1A</name>
    <name evidence="16" type="ORF">AK812_SmicGene19083</name>
</gene>
<evidence type="ECO:0000256" key="2">
    <source>
        <dbReference type="ARBA" id="ARBA00004370"/>
    </source>
</evidence>
<evidence type="ECO:0000256" key="11">
    <source>
        <dbReference type="ARBA" id="ARBA00023004"/>
    </source>
</evidence>
<feature type="transmembrane region" description="Helical" evidence="15">
    <location>
        <begin position="1706"/>
        <end position="1725"/>
    </location>
</feature>
<evidence type="ECO:0000256" key="15">
    <source>
        <dbReference type="SAM" id="Phobius"/>
    </source>
</evidence>
<reference evidence="16 17" key="1">
    <citation type="submission" date="2016-02" db="EMBL/GenBank/DDBJ databases">
        <title>Genome analysis of coral dinoflagellate symbionts highlights evolutionary adaptations to a symbiotic lifestyle.</title>
        <authorList>
            <person name="Aranda M."/>
            <person name="Li Y."/>
            <person name="Liew Y.J."/>
            <person name="Baumgarten S."/>
            <person name="Simakov O."/>
            <person name="Wilson M."/>
            <person name="Piel J."/>
            <person name="Ashoor H."/>
            <person name="Bougouffa S."/>
            <person name="Bajic V.B."/>
            <person name="Ryu T."/>
            <person name="Ravasi T."/>
            <person name="Bayer T."/>
            <person name="Micklem G."/>
            <person name="Kim H."/>
            <person name="Bhak J."/>
            <person name="Lajeunesse T.C."/>
            <person name="Voolstra C.R."/>
        </authorList>
    </citation>
    <scope>NUCLEOTIDE SEQUENCE [LARGE SCALE GENOMIC DNA]</scope>
    <source>
        <strain evidence="16 17">CCMP2467</strain>
    </source>
</reference>
<evidence type="ECO:0000256" key="3">
    <source>
        <dbReference type="ARBA" id="ARBA00008388"/>
    </source>
</evidence>
<dbReference type="GO" id="GO:0046872">
    <property type="term" value="F:metal ion binding"/>
    <property type="evidence" value="ECO:0007669"/>
    <property type="project" value="UniProtKB-KW"/>
</dbReference>
<evidence type="ECO:0000256" key="10">
    <source>
        <dbReference type="ARBA" id="ARBA00023002"/>
    </source>
</evidence>
<accession>A0A1Q9DTI8</accession>
<protein>
    <submittedName>
        <fullName evidence="16">Ubiquinol oxidase 1a, mitochondrial</fullName>
    </submittedName>
</protein>
<dbReference type="GO" id="GO:0010230">
    <property type="term" value="P:alternative respiration"/>
    <property type="evidence" value="ECO:0007669"/>
    <property type="project" value="TreeGrafter"/>
</dbReference>
<evidence type="ECO:0000256" key="6">
    <source>
        <dbReference type="ARBA" id="ARBA00022692"/>
    </source>
</evidence>
<evidence type="ECO:0000256" key="5">
    <source>
        <dbReference type="ARBA" id="ARBA00022660"/>
    </source>
</evidence>
<keyword evidence="12 15" id="KW-0472">Membrane</keyword>
<keyword evidence="11" id="KW-0408">Iron</keyword>
<evidence type="ECO:0000256" key="12">
    <source>
        <dbReference type="ARBA" id="ARBA00023136"/>
    </source>
</evidence>
<keyword evidence="10" id="KW-0560">Oxidoreductase</keyword>
<feature type="coiled-coil region" evidence="13">
    <location>
        <begin position="803"/>
        <end position="869"/>
    </location>
</feature>
<dbReference type="InterPro" id="IPR038659">
    <property type="entry name" value="AOX_sf"/>
</dbReference>
<comment type="caution">
    <text evidence="16">The sequence shown here is derived from an EMBL/GenBank/DDBJ whole genome shotgun (WGS) entry which is preliminary data.</text>
</comment>
<keyword evidence="9 15" id="KW-1133">Transmembrane helix</keyword>
<feature type="transmembrane region" description="Helical" evidence="15">
    <location>
        <begin position="1641"/>
        <end position="1662"/>
    </location>
</feature>
<feature type="coiled-coil region" evidence="13">
    <location>
        <begin position="1441"/>
        <end position="1468"/>
    </location>
</feature>
<keyword evidence="4" id="KW-0813">Transport</keyword>
<dbReference type="Pfam" id="PF01786">
    <property type="entry name" value="AOX"/>
    <property type="match status" value="1"/>
</dbReference>
<dbReference type="OrthoDB" id="436770at2759"/>
<organism evidence="16 17">
    <name type="scientific">Symbiodinium microadriaticum</name>
    <name type="common">Dinoflagellate</name>
    <name type="synonym">Zooxanthella microadriatica</name>
    <dbReference type="NCBI Taxonomy" id="2951"/>
    <lineage>
        <taxon>Eukaryota</taxon>
        <taxon>Sar</taxon>
        <taxon>Alveolata</taxon>
        <taxon>Dinophyceae</taxon>
        <taxon>Suessiales</taxon>
        <taxon>Symbiodiniaceae</taxon>
        <taxon>Symbiodinium</taxon>
    </lineage>
</organism>
<feature type="region of interest" description="Disordered" evidence="14">
    <location>
        <begin position="1020"/>
        <end position="1045"/>
    </location>
</feature>
<feature type="compositionally biased region" description="Polar residues" evidence="14">
    <location>
        <begin position="1416"/>
        <end position="1426"/>
    </location>
</feature>
<evidence type="ECO:0000256" key="13">
    <source>
        <dbReference type="SAM" id="Coils"/>
    </source>
</evidence>
<feature type="region of interest" description="Disordered" evidence="14">
    <location>
        <begin position="630"/>
        <end position="668"/>
    </location>
</feature>
<dbReference type="CDD" id="cd01053">
    <property type="entry name" value="AOX"/>
    <property type="match status" value="1"/>
</dbReference>
<comment type="subcellular location">
    <subcellularLocation>
        <location evidence="2">Membrane</location>
    </subcellularLocation>
</comment>